<keyword evidence="6 9" id="KW-0326">Glycosidase</keyword>
<evidence type="ECO:0000313" key="11">
    <source>
        <dbReference type="EMBL" id="RKH48526.1"/>
    </source>
</evidence>
<dbReference type="InterPro" id="IPR002037">
    <property type="entry name" value="Glyco_hydro_8"/>
</dbReference>
<evidence type="ECO:0000256" key="6">
    <source>
        <dbReference type="ARBA" id="ARBA00023295"/>
    </source>
</evidence>
<keyword evidence="3" id="KW-0732">Signal</keyword>
<feature type="compositionally biased region" description="Low complexity" evidence="10">
    <location>
        <begin position="43"/>
        <end position="55"/>
    </location>
</feature>
<dbReference type="EMBL" id="RAWB01000498">
    <property type="protein sequence ID" value="RKH48526.1"/>
    <property type="molecule type" value="Genomic_DNA"/>
</dbReference>
<dbReference type="EC" id="3.2.1.-" evidence="9"/>
<organism evidence="11 12">
    <name type="scientific">Corallococcus llansteffanensis</name>
    <dbReference type="NCBI Taxonomy" id="2316731"/>
    <lineage>
        <taxon>Bacteria</taxon>
        <taxon>Pseudomonadati</taxon>
        <taxon>Myxococcota</taxon>
        <taxon>Myxococcia</taxon>
        <taxon>Myxococcales</taxon>
        <taxon>Cystobacterineae</taxon>
        <taxon>Myxococcaceae</taxon>
        <taxon>Corallococcus</taxon>
    </lineage>
</organism>
<dbReference type="InterPro" id="IPR012341">
    <property type="entry name" value="6hp_glycosidase-like_sf"/>
</dbReference>
<feature type="compositionally biased region" description="Polar residues" evidence="10">
    <location>
        <begin position="26"/>
        <end position="42"/>
    </location>
</feature>
<accession>A0A3A8NVW5</accession>
<keyword evidence="4 9" id="KW-0378">Hydrolase</keyword>
<evidence type="ECO:0000256" key="1">
    <source>
        <dbReference type="ARBA" id="ARBA00000966"/>
    </source>
</evidence>
<name>A0A3A8NVW5_9BACT</name>
<evidence type="ECO:0000256" key="2">
    <source>
        <dbReference type="ARBA" id="ARBA00009209"/>
    </source>
</evidence>
<feature type="compositionally biased region" description="Low complexity" evidence="10">
    <location>
        <begin position="97"/>
        <end position="107"/>
    </location>
</feature>
<comment type="catalytic activity">
    <reaction evidence="1">
        <text>Endohydrolysis of (1-&gt;4)-beta-D-glucosidic linkages in cellulose, lichenin and cereal beta-D-glucans.</text>
        <dbReference type="EC" id="3.2.1.4"/>
    </reaction>
</comment>
<protein>
    <recommendedName>
        <fullName evidence="9">Glucanase</fullName>
        <ecNumber evidence="9">3.2.1.-</ecNumber>
    </recommendedName>
</protein>
<dbReference type="InterPro" id="IPR019834">
    <property type="entry name" value="Glyco_hydro_8_CS"/>
</dbReference>
<feature type="region of interest" description="Disordered" evidence="10">
    <location>
        <begin position="503"/>
        <end position="545"/>
    </location>
</feature>
<reference evidence="12" key="1">
    <citation type="submission" date="2018-09" db="EMBL/GenBank/DDBJ databases">
        <authorList>
            <person name="Livingstone P.G."/>
            <person name="Whitworth D.E."/>
        </authorList>
    </citation>
    <scope>NUCLEOTIDE SEQUENCE [LARGE SCALE GENOMIC DNA]</scope>
    <source>
        <strain evidence="12">CA051B</strain>
    </source>
</reference>
<keyword evidence="7 9" id="KW-0119">Carbohydrate metabolism</keyword>
<feature type="region of interest" description="Disordered" evidence="10">
    <location>
        <begin position="26"/>
        <end position="138"/>
    </location>
</feature>
<dbReference type="Pfam" id="PF01270">
    <property type="entry name" value="Glyco_hydro_8"/>
    <property type="match status" value="1"/>
</dbReference>
<sequence>MPCGRWAPTTTCTTCGAAPRTTRIPTSASAATWTSGMMTPTPSSAAWRTTPTRSSRPTRRIPARWRPTTASPRTSPPSEPPTKPDSRSLHIFRTEHSMASSLSISSSRPQPPKQWDTRAGQVQTPPVIQDKRAQETKPVPARYEAKDGFEAGKNTGADWKAFSGQQPQEPQGTTGTSKTLAPNQAAADEAIQKSYADWKDKYVTADGANGALRVQRPENNHDTVSEGIGYGMMLAAYNKDQDTFNGLWKYAQAHMNENGLMNWQLDSQGGTLGQNGATDADEDMAMALVVADKQWGGYKADAGKLINNIMEHEVEPGTNVLKPGDKFGGSNETNPSYFAPAYYKEFSKFTGDTRWDKVADSSYDILEKTLQQPGSKDTGLVPDWVDANGKPLERGPNSSYDAMRTPWRIGTDAAWNDDPRAKAYLDKVNSFWKSQGVENIGDKYALNGDPIEKNHNAVAVSMAAAGAIADPDAGYRESMWNEMQKVPGGNYFNDSLRSLALLQTGGRMPPPSGGSTSGTPGGQTVPPTDTVSQQVPANTGTGQVDAVSDTQGVENAYGLKQAIADMDKLASLHPVGSEMHGVGDAKRAEFDKNKPAIAQAALSAAQRYFPELPVQDAARLILADIAQESTFDPKLNVGPNGEVAPDKTIGLLQPRAASNLEDFRNYASGDGLKRADGSAWDPKETQDPELGKAWENVHVGAWYMSQMARLGAISVNEHYLWGRDGTAPTTVQTGLLSHFMGPGGAAKEGTSNPDAARYLSMVGGEMDFLDAGLSQRIYDTVLKPGAV</sequence>
<comment type="caution">
    <text evidence="11">The sequence shown here is derived from an EMBL/GenBank/DDBJ whole genome shotgun (WGS) entry which is preliminary data.</text>
</comment>
<dbReference type="GO" id="GO:0008810">
    <property type="term" value="F:cellulase activity"/>
    <property type="evidence" value="ECO:0007669"/>
    <property type="project" value="UniProtKB-EC"/>
</dbReference>
<dbReference type="AlphaFoldDB" id="A0A3A8NVW5"/>
<feature type="region of interest" description="Disordered" evidence="10">
    <location>
        <begin position="150"/>
        <end position="185"/>
    </location>
</feature>
<proteinExistence type="inferred from homology"/>
<keyword evidence="7 9" id="KW-0624">Polysaccharide degradation</keyword>
<dbReference type="PROSITE" id="PS00812">
    <property type="entry name" value="GLYCOSYL_HYDROL_F8"/>
    <property type="match status" value="1"/>
</dbReference>
<evidence type="ECO:0000256" key="4">
    <source>
        <dbReference type="ARBA" id="ARBA00022801"/>
    </source>
</evidence>
<evidence type="ECO:0000256" key="5">
    <source>
        <dbReference type="ARBA" id="ARBA00023001"/>
    </source>
</evidence>
<feature type="compositionally biased region" description="Low complexity" evidence="10">
    <location>
        <begin position="164"/>
        <end position="176"/>
    </location>
</feature>
<dbReference type="SUPFAM" id="SSF48208">
    <property type="entry name" value="Six-hairpin glycosidases"/>
    <property type="match status" value="1"/>
</dbReference>
<feature type="active site" description="Nucleophile" evidence="8">
    <location>
        <position position="279"/>
    </location>
</feature>
<keyword evidence="5" id="KW-0136">Cellulose degradation</keyword>
<feature type="compositionally biased region" description="Basic and acidic residues" evidence="10">
    <location>
        <begin position="82"/>
        <end position="96"/>
    </location>
</feature>
<comment type="similarity">
    <text evidence="2 9">Belongs to the glycosyl hydrolase 8 (cellulase D) family.</text>
</comment>
<dbReference type="PRINTS" id="PR00735">
    <property type="entry name" value="GLHYDRLASE8"/>
</dbReference>
<evidence type="ECO:0000256" key="8">
    <source>
        <dbReference type="PROSITE-ProRule" id="PRU10058"/>
    </source>
</evidence>
<dbReference type="Gene3D" id="1.50.10.10">
    <property type="match status" value="1"/>
</dbReference>
<dbReference type="GO" id="GO:0030245">
    <property type="term" value="P:cellulose catabolic process"/>
    <property type="evidence" value="ECO:0007669"/>
    <property type="project" value="UniProtKB-KW"/>
</dbReference>
<gene>
    <name evidence="11" type="ORF">D7V93_33155</name>
</gene>
<dbReference type="InterPro" id="IPR008928">
    <property type="entry name" value="6-hairpin_glycosidase_sf"/>
</dbReference>
<evidence type="ECO:0000256" key="7">
    <source>
        <dbReference type="ARBA" id="ARBA00023326"/>
    </source>
</evidence>
<evidence type="ECO:0000313" key="12">
    <source>
        <dbReference type="Proteomes" id="UP000272888"/>
    </source>
</evidence>
<evidence type="ECO:0000256" key="9">
    <source>
        <dbReference type="RuleBase" id="RU361167"/>
    </source>
</evidence>
<evidence type="ECO:0000256" key="10">
    <source>
        <dbReference type="SAM" id="MobiDB-lite"/>
    </source>
</evidence>
<evidence type="ECO:0000256" key="3">
    <source>
        <dbReference type="ARBA" id="ARBA00022729"/>
    </source>
</evidence>
<dbReference type="Proteomes" id="UP000272888">
    <property type="component" value="Unassembled WGS sequence"/>
</dbReference>
<keyword evidence="12" id="KW-1185">Reference proteome</keyword>
<feature type="compositionally biased region" description="Polar residues" evidence="10">
    <location>
        <begin position="531"/>
        <end position="545"/>
    </location>
</feature>
<feature type="compositionally biased region" description="Low complexity" evidence="10">
    <location>
        <begin position="64"/>
        <end position="73"/>
    </location>
</feature>